<dbReference type="Proteomes" id="UP000636800">
    <property type="component" value="Chromosome 6"/>
</dbReference>
<gene>
    <name evidence="1" type="ORF">HPP92_013638</name>
</gene>
<evidence type="ECO:0000313" key="2">
    <source>
        <dbReference type="Proteomes" id="UP000636800"/>
    </source>
</evidence>
<dbReference type="AlphaFoldDB" id="A0A835UWN7"/>
<evidence type="ECO:0000313" key="1">
    <source>
        <dbReference type="EMBL" id="KAG0476797.1"/>
    </source>
</evidence>
<sequence>MRMLNGRNLKNELHKNCLFNIKVKRMEVEQQDCSLIVDRLEKKHGWIVAEKHLFGKSASDYDFSSRDPSKDEEFETPNSSSKDFGSIFARFYQVQWLSSNPAEGCNFLDGLEVSLEIIDPFGWPFPGAAYGCHLCDPRAIVGVVVHHAYTYSGRCFYHEHGITCFRCERMSACVVVHSGFLYMLRPVHCCLIAFVSYALPLSHAWLCTRRLALDVLHLYCMRWV</sequence>
<keyword evidence="2" id="KW-1185">Reference proteome</keyword>
<comment type="caution">
    <text evidence="1">The sequence shown here is derived from an EMBL/GenBank/DDBJ whole genome shotgun (WGS) entry which is preliminary data.</text>
</comment>
<organism evidence="1 2">
    <name type="scientific">Vanilla planifolia</name>
    <name type="common">Vanilla</name>
    <dbReference type="NCBI Taxonomy" id="51239"/>
    <lineage>
        <taxon>Eukaryota</taxon>
        <taxon>Viridiplantae</taxon>
        <taxon>Streptophyta</taxon>
        <taxon>Embryophyta</taxon>
        <taxon>Tracheophyta</taxon>
        <taxon>Spermatophyta</taxon>
        <taxon>Magnoliopsida</taxon>
        <taxon>Liliopsida</taxon>
        <taxon>Asparagales</taxon>
        <taxon>Orchidaceae</taxon>
        <taxon>Vanilloideae</taxon>
        <taxon>Vanilleae</taxon>
        <taxon>Vanilla</taxon>
    </lineage>
</organism>
<accession>A0A835UWN7</accession>
<proteinExistence type="predicted"/>
<name>A0A835UWN7_VANPL</name>
<protein>
    <submittedName>
        <fullName evidence="1">Uncharacterized protein</fullName>
    </submittedName>
</protein>
<reference evidence="1 2" key="1">
    <citation type="journal article" date="2020" name="Nat. Food">
        <title>A phased Vanilla planifolia genome enables genetic improvement of flavour and production.</title>
        <authorList>
            <person name="Hasing T."/>
            <person name="Tang H."/>
            <person name="Brym M."/>
            <person name="Khazi F."/>
            <person name="Huang T."/>
            <person name="Chambers A.H."/>
        </authorList>
    </citation>
    <scope>NUCLEOTIDE SEQUENCE [LARGE SCALE GENOMIC DNA]</scope>
    <source>
        <tissue evidence="1">Leaf</tissue>
    </source>
</reference>
<dbReference type="EMBL" id="JADCNL010000006">
    <property type="protein sequence ID" value="KAG0476797.1"/>
    <property type="molecule type" value="Genomic_DNA"/>
</dbReference>